<sequence length="95" mass="10470">MLTRTNWIIARPALESILNDSGRYDSWSTEAGVLVAHHRPAYMLIPGCTNAHVTARACVVSLTSPPDHEVPWPNCDVCITVSLFCPVSVLNICFF</sequence>
<evidence type="ECO:0000313" key="2">
    <source>
        <dbReference type="Proteomes" id="UP000499080"/>
    </source>
</evidence>
<gene>
    <name evidence="1" type="ORF">AVEN_155487_1</name>
</gene>
<protein>
    <submittedName>
        <fullName evidence="1">Uncharacterized protein</fullName>
    </submittedName>
</protein>
<comment type="caution">
    <text evidence="1">The sequence shown here is derived from an EMBL/GenBank/DDBJ whole genome shotgun (WGS) entry which is preliminary data.</text>
</comment>
<name>A0A4Y2SI96_ARAVE</name>
<dbReference type="Proteomes" id="UP000499080">
    <property type="component" value="Unassembled WGS sequence"/>
</dbReference>
<dbReference type="AlphaFoldDB" id="A0A4Y2SI96"/>
<accession>A0A4Y2SI96</accession>
<evidence type="ECO:0000313" key="1">
    <source>
        <dbReference type="EMBL" id="GBN87493.1"/>
    </source>
</evidence>
<keyword evidence="2" id="KW-1185">Reference proteome</keyword>
<reference evidence="1 2" key="1">
    <citation type="journal article" date="2019" name="Sci. Rep.">
        <title>Orb-weaving spider Araneus ventricosus genome elucidates the spidroin gene catalogue.</title>
        <authorList>
            <person name="Kono N."/>
            <person name="Nakamura H."/>
            <person name="Ohtoshi R."/>
            <person name="Moran D.A.P."/>
            <person name="Shinohara A."/>
            <person name="Yoshida Y."/>
            <person name="Fujiwara M."/>
            <person name="Mori M."/>
            <person name="Tomita M."/>
            <person name="Arakawa K."/>
        </authorList>
    </citation>
    <scope>NUCLEOTIDE SEQUENCE [LARGE SCALE GENOMIC DNA]</scope>
</reference>
<proteinExistence type="predicted"/>
<organism evidence="1 2">
    <name type="scientific">Araneus ventricosus</name>
    <name type="common">Orbweaver spider</name>
    <name type="synonym">Epeira ventricosa</name>
    <dbReference type="NCBI Taxonomy" id="182803"/>
    <lineage>
        <taxon>Eukaryota</taxon>
        <taxon>Metazoa</taxon>
        <taxon>Ecdysozoa</taxon>
        <taxon>Arthropoda</taxon>
        <taxon>Chelicerata</taxon>
        <taxon>Arachnida</taxon>
        <taxon>Araneae</taxon>
        <taxon>Araneomorphae</taxon>
        <taxon>Entelegynae</taxon>
        <taxon>Araneoidea</taxon>
        <taxon>Araneidae</taxon>
        <taxon>Araneus</taxon>
    </lineage>
</organism>
<dbReference type="EMBL" id="BGPR01021825">
    <property type="protein sequence ID" value="GBN87493.1"/>
    <property type="molecule type" value="Genomic_DNA"/>
</dbReference>